<comment type="subcellular location">
    <subcellularLocation>
        <location evidence="1">Nucleus</location>
    </subcellularLocation>
</comment>
<proteinExistence type="predicted"/>
<sequence length="54" mass="6072">CSNCGQSFHSSSQLTQHRCTHASKRPHVCADCGQSFRYSSILSQHRRTHTGEKP</sequence>
<evidence type="ECO:0000313" key="9">
    <source>
        <dbReference type="EMBL" id="KFO92865.1"/>
    </source>
</evidence>
<evidence type="ECO:0000256" key="3">
    <source>
        <dbReference type="ARBA" id="ARBA00022737"/>
    </source>
</evidence>
<evidence type="ECO:0000256" key="4">
    <source>
        <dbReference type="ARBA" id="ARBA00022771"/>
    </source>
</evidence>
<organism evidence="9 10">
    <name type="scientific">Buceros rhinoceros silvestris</name>
    <dbReference type="NCBI Taxonomy" id="175836"/>
    <lineage>
        <taxon>Eukaryota</taxon>
        <taxon>Metazoa</taxon>
        <taxon>Chordata</taxon>
        <taxon>Craniata</taxon>
        <taxon>Vertebrata</taxon>
        <taxon>Euteleostomi</taxon>
        <taxon>Archelosauria</taxon>
        <taxon>Archosauria</taxon>
        <taxon>Dinosauria</taxon>
        <taxon>Saurischia</taxon>
        <taxon>Theropoda</taxon>
        <taxon>Coelurosauria</taxon>
        <taxon>Aves</taxon>
        <taxon>Neognathae</taxon>
        <taxon>Neoaves</taxon>
        <taxon>Telluraves</taxon>
        <taxon>Coraciimorphae</taxon>
        <taxon>Bucerotiformes</taxon>
        <taxon>Bucerotidae</taxon>
        <taxon>Buceros</taxon>
    </lineage>
</organism>
<dbReference type="Gene3D" id="3.30.160.60">
    <property type="entry name" value="Classic Zinc Finger"/>
    <property type="match status" value="2"/>
</dbReference>
<evidence type="ECO:0000259" key="8">
    <source>
        <dbReference type="PROSITE" id="PS50157"/>
    </source>
</evidence>
<gene>
    <name evidence="9" type="ORF">N320_05917</name>
</gene>
<accession>A0A091HDQ4</accession>
<dbReference type="PANTHER" id="PTHR23226:SF416">
    <property type="entry name" value="FI01424P"/>
    <property type="match status" value="1"/>
</dbReference>
<evidence type="ECO:0000256" key="6">
    <source>
        <dbReference type="ARBA" id="ARBA00023242"/>
    </source>
</evidence>
<feature type="domain" description="C2H2-type" evidence="8">
    <location>
        <begin position="1"/>
        <end position="26"/>
    </location>
</feature>
<dbReference type="InterPro" id="IPR013087">
    <property type="entry name" value="Znf_C2H2_type"/>
</dbReference>
<dbReference type="PROSITE" id="PS00028">
    <property type="entry name" value="ZINC_FINGER_C2H2_1"/>
    <property type="match status" value="2"/>
</dbReference>
<feature type="domain" description="C2H2-type" evidence="8">
    <location>
        <begin position="27"/>
        <end position="54"/>
    </location>
</feature>
<dbReference type="GO" id="GO:0008270">
    <property type="term" value="F:zinc ion binding"/>
    <property type="evidence" value="ECO:0007669"/>
    <property type="project" value="UniProtKB-KW"/>
</dbReference>
<keyword evidence="10" id="KW-1185">Reference proteome</keyword>
<evidence type="ECO:0000256" key="1">
    <source>
        <dbReference type="ARBA" id="ARBA00004123"/>
    </source>
</evidence>
<dbReference type="Proteomes" id="UP000054064">
    <property type="component" value="Unassembled WGS sequence"/>
</dbReference>
<dbReference type="AlphaFoldDB" id="A0A091HDQ4"/>
<dbReference type="GO" id="GO:0000981">
    <property type="term" value="F:DNA-binding transcription factor activity, RNA polymerase II-specific"/>
    <property type="evidence" value="ECO:0007669"/>
    <property type="project" value="TreeGrafter"/>
</dbReference>
<keyword evidence="2" id="KW-0479">Metal-binding</keyword>
<feature type="non-terminal residue" evidence="9">
    <location>
        <position position="1"/>
    </location>
</feature>
<keyword evidence="6" id="KW-0539">Nucleus</keyword>
<dbReference type="PANTHER" id="PTHR23226">
    <property type="entry name" value="ZINC FINGER AND SCAN DOMAIN-CONTAINING"/>
    <property type="match status" value="1"/>
</dbReference>
<feature type="non-terminal residue" evidence="9">
    <location>
        <position position="54"/>
    </location>
</feature>
<dbReference type="FunFam" id="3.30.160.60:FF:000180">
    <property type="entry name" value="Zinc finger protein 689"/>
    <property type="match status" value="1"/>
</dbReference>
<dbReference type="SMART" id="SM00355">
    <property type="entry name" value="ZnF_C2H2"/>
    <property type="match status" value="2"/>
</dbReference>
<dbReference type="EMBL" id="KL531282">
    <property type="protein sequence ID" value="KFO92865.1"/>
    <property type="molecule type" value="Genomic_DNA"/>
</dbReference>
<reference evidence="9 10" key="1">
    <citation type="submission" date="2014-04" db="EMBL/GenBank/DDBJ databases">
        <title>Genome evolution of avian class.</title>
        <authorList>
            <person name="Zhang G."/>
            <person name="Li C."/>
        </authorList>
    </citation>
    <scope>NUCLEOTIDE SEQUENCE [LARGE SCALE GENOMIC DNA]</scope>
    <source>
        <strain evidence="9">BGI_N320</strain>
    </source>
</reference>
<protein>
    <submittedName>
        <fullName evidence="9">Zinc finger protein 93</fullName>
    </submittedName>
</protein>
<evidence type="ECO:0000256" key="7">
    <source>
        <dbReference type="PROSITE-ProRule" id="PRU00042"/>
    </source>
</evidence>
<keyword evidence="4 7" id="KW-0863">Zinc-finger</keyword>
<dbReference type="SUPFAM" id="SSF57667">
    <property type="entry name" value="beta-beta-alpha zinc fingers"/>
    <property type="match status" value="1"/>
</dbReference>
<dbReference type="PROSITE" id="PS50157">
    <property type="entry name" value="ZINC_FINGER_C2H2_2"/>
    <property type="match status" value="2"/>
</dbReference>
<dbReference type="GO" id="GO:0005634">
    <property type="term" value="C:nucleus"/>
    <property type="evidence" value="ECO:0007669"/>
    <property type="project" value="UniProtKB-SubCell"/>
</dbReference>
<name>A0A091HDQ4_BUCRH</name>
<evidence type="ECO:0000256" key="5">
    <source>
        <dbReference type="ARBA" id="ARBA00022833"/>
    </source>
</evidence>
<keyword evidence="3" id="KW-0677">Repeat</keyword>
<evidence type="ECO:0000313" key="10">
    <source>
        <dbReference type="Proteomes" id="UP000054064"/>
    </source>
</evidence>
<dbReference type="GO" id="GO:0000978">
    <property type="term" value="F:RNA polymerase II cis-regulatory region sequence-specific DNA binding"/>
    <property type="evidence" value="ECO:0007669"/>
    <property type="project" value="TreeGrafter"/>
</dbReference>
<dbReference type="Pfam" id="PF00096">
    <property type="entry name" value="zf-C2H2"/>
    <property type="match status" value="2"/>
</dbReference>
<evidence type="ECO:0000256" key="2">
    <source>
        <dbReference type="ARBA" id="ARBA00022723"/>
    </source>
</evidence>
<keyword evidence="5" id="KW-0862">Zinc</keyword>
<dbReference type="InterPro" id="IPR036236">
    <property type="entry name" value="Znf_C2H2_sf"/>
</dbReference>